<feature type="region of interest" description="Disordered" evidence="1">
    <location>
        <begin position="1"/>
        <end position="67"/>
    </location>
</feature>
<feature type="non-terminal residue" evidence="2">
    <location>
        <position position="1"/>
    </location>
</feature>
<keyword evidence="3" id="KW-1185">Reference proteome</keyword>
<reference evidence="2" key="1">
    <citation type="submission" date="2021-06" db="EMBL/GenBank/DDBJ databases">
        <authorList>
            <person name="Kallberg Y."/>
            <person name="Tangrot J."/>
            <person name="Rosling A."/>
        </authorList>
    </citation>
    <scope>NUCLEOTIDE SEQUENCE</scope>
    <source>
        <strain evidence="2">IA702</strain>
    </source>
</reference>
<evidence type="ECO:0000313" key="2">
    <source>
        <dbReference type="EMBL" id="CAG8638139.1"/>
    </source>
</evidence>
<protein>
    <submittedName>
        <fullName evidence="2">10248_t:CDS:1</fullName>
    </submittedName>
</protein>
<evidence type="ECO:0000256" key="1">
    <source>
        <dbReference type="SAM" id="MobiDB-lite"/>
    </source>
</evidence>
<dbReference type="AlphaFoldDB" id="A0A9N9DJK6"/>
<feature type="compositionally biased region" description="Polar residues" evidence="1">
    <location>
        <begin position="54"/>
        <end position="67"/>
    </location>
</feature>
<gene>
    <name evidence="2" type="ORF">POCULU_LOCUS9268</name>
</gene>
<dbReference type="EMBL" id="CAJVPJ010003292">
    <property type="protein sequence ID" value="CAG8638139.1"/>
    <property type="molecule type" value="Genomic_DNA"/>
</dbReference>
<organism evidence="2 3">
    <name type="scientific">Paraglomus occultum</name>
    <dbReference type="NCBI Taxonomy" id="144539"/>
    <lineage>
        <taxon>Eukaryota</taxon>
        <taxon>Fungi</taxon>
        <taxon>Fungi incertae sedis</taxon>
        <taxon>Mucoromycota</taxon>
        <taxon>Glomeromycotina</taxon>
        <taxon>Glomeromycetes</taxon>
        <taxon>Paraglomerales</taxon>
        <taxon>Paraglomeraceae</taxon>
        <taxon>Paraglomus</taxon>
    </lineage>
</organism>
<evidence type="ECO:0000313" key="3">
    <source>
        <dbReference type="Proteomes" id="UP000789572"/>
    </source>
</evidence>
<feature type="region of interest" description="Disordered" evidence="1">
    <location>
        <begin position="96"/>
        <end position="119"/>
    </location>
</feature>
<accession>A0A9N9DJK6</accession>
<feature type="compositionally biased region" description="Polar residues" evidence="1">
    <location>
        <begin position="1"/>
        <end position="10"/>
    </location>
</feature>
<feature type="compositionally biased region" description="Acidic residues" evidence="1">
    <location>
        <begin position="37"/>
        <end position="49"/>
    </location>
</feature>
<dbReference type="Proteomes" id="UP000789572">
    <property type="component" value="Unassembled WGS sequence"/>
</dbReference>
<name>A0A9N9DJK6_9GLOM</name>
<proteinExistence type="predicted"/>
<feature type="compositionally biased region" description="Acidic residues" evidence="1">
    <location>
        <begin position="13"/>
        <end position="27"/>
    </location>
</feature>
<comment type="caution">
    <text evidence="2">The sequence shown here is derived from an EMBL/GenBank/DDBJ whole genome shotgun (WGS) entry which is preliminary data.</text>
</comment>
<sequence length="119" mass="13778">MDYNSEANQYNMEMDDNENVDNMEEENQTSKDKGLDEEGFEDDDSDEEDVKAIDSNNQGQFKDGAQNMNDTMQNEEQLFIKSEEKYEYNQRPSYISSTNKLCKDTESLKGPQKSVKTES</sequence>